<comment type="caution">
    <text evidence="1">The sequence shown here is derived from an EMBL/GenBank/DDBJ whole genome shotgun (WGS) entry which is preliminary data.</text>
</comment>
<accession>A0A540VV57</accession>
<dbReference type="InterPro" id="IPR042184">
    <property type="entry name" value="YqeY/Aim41_N"/>
</dbReference>
<dbReference type="SUPFAM" id="SSF89095">
    <property type="entry name" value="GatB/YqeY motif"/>
    <property type="match status" value="1"/>
</dbReference>
<dbReference type="PANTHER" id="PTHR28055:SF1">
    <property type="entry name" value="ALTERED INHERITANCE OF MITOCHONDRIA PROTEIN 41, MITOCHONDRIAL"/>
    <property type="match status" value="1"/>
</dbReference>
<proteinExistence type="predicted"/>
<dbReference type="PANTHER" id="PTHR28055">
    <property type="entry name" value="ALTERED INHERITANCE OF MITOCHONDRIA PROTEIN 41, MITOCHONDRIAL"/>
    <property type="match status" value="1"/>
</dbReference>
<dbReference type="Pfam" id="PF09424">
    <property type="entry name" value="YqeY"/>
    <property type="match status" value="1"/>
</dbReference>
<protein>
    <submittedName>
        <fullName evidence="1">GatB/YqeY domain-containing protein</fullName>
    </submittedName>
</protein>
<name>A0A540VV57_9GAMM</name>
<organism evidence="1 2">
    <name type="scientific">Spiribacter salinus</name>
    <dbReference type="NCBI Taxonomy" id="1335746"/>
    <lineage>
        <taxon>Bacteria</taxon>
        <taxon>Pseudomonadati</taxon>
        <taxon>Pseudomonadota</taxon>
        <taxon>Gammaproteobacteria</taxon>
        <taxon>Chromatiales</taxon>
        <taxon>Ectothiorhodospiraceae</taxon>
        <taxon>Spiribacter</taxon>
    </lineage>
</organism>
<sequence>MSTLKTRITDAVKAAMRAGDKPRLGTLRMISAAIKQKEVDERRELDDADVLVILDKMVKQRRESVEQYESAGRDELAAAEHAEIAIIGEFLPQPLTDAEIDTLVTAAIRDSGAEGIRDMGKAMGLLKPQVQGRADMSDVSARVKAHLQ</sequence>
<dbReference type="InterPro" id="IPR003789">
    <property type="entry name" value="Asn/Gln_tRNA_amidoTrase-B-like"/>
</dbReference>
<evidence type="ECO:0000313" key="1">
    <source>
        <dbReference type="EMBL" id="TQF00034.1"/>
    </source>
</evidence>
<dbReference type="Gene3D" id="1.10.1510.10">
    <property type="entry name" value="Uncharacterised protein YqeY/AIM41 PF09424, N-terminal domain"/>
    <property type="match status" value="1"/>
</dbReference>
<dbReference type="InterPro" id="IPR023168">
    <property type="entry name" value="GatB_Yqey_C_2"/>
</dbReference>
<gene>
    <name evidence="1" type="ORF">FKY71_05570</name>
</gene>
<dbReference type="Proteomes" id="UP000315400">
    <property type="component" value="Unassembled WGS sequence"/>
</dbReference>
<dbReference type="GO" id="GO:0016884">
    <property type="term" value="F:carbon-nitrogen ligase activity, with glutamine as amido-N-donor"/>
    <property type="evidence" value="ECO:0007669"/>
    <property type="project" value="InterPro"/>
</dbReference>
<dbReference type="STRING" id="1260251.SPISAL_00540"/>
<dbReference type="AlphaFoldDB" id="A0A540VV57"/>
<dbReference type="Gene3D" id="1.10.10.410">
    <property type="match status" value="1"/>
</dbReference>
<reference evidence="1 2" key="1">
    <citation type="submission" date="2019-06" db="EMBL/GenBank/DDBJ databases">
        <title>Metagenome assembled Genome of Spiribacter salinus SL48-SHIP from the microbial mat of Salt Lake 48 (Novosibirsk region, Russia).</title>
        <authorList>
            <person name="Shipova A."/>
            <person name="Rozanov A.S."/>
            <person name="Bryanskaya A.V."/>
            <person name="Peltek S.E."/>
        </authorList>
    </citation>
    <scope>NUCLEOTIDE SEQUENCE [LARGE SCALE GENOMIC DNA]</scope>
    <source>
        <strain evidence="1">SL48-SHIP-2</strain>
    </source>
</reference>
<dbReference type="EMBL" id="VIFK01000027">
    <property type="protein sequence ID" value="TQF00034.1"/>
    <property type="molecule type" value="Genomic_DNA"/>
</dbReference>
<evidence type="ECO:0000313" key="2">
    <source>
        <dbReference type="Proteomes" id="UP000315400"/>
    </source>
</evidence>
<dbReference type="InterPro" id="IPR019004">
    <property type="entry name" value="YqeY/Aim41"/>
</dbReference>